<dbReference type="InterPro" id="IPR006667">
    <property type="entry name" value="SLC41_membr_dom"/>
</dbReference>
<dbReference type="PROSITE" id="PS51371">
    <property type="entry name" value="CBS"/>
    <property type="match status" value="1"/>
</dbReference>
<dbReference type="Pfam" id="PF01769">
    <property type="entry name" value="MgtE"/>
    <property type="match status" value="1"/>
</dbReference>
<dbReference type="Pfam" id="PF03448">
    <property type="entry name" value="MgtE_N"/>
    <property type="match status" value="1"/>
</dbReference>
<evidence type="ECO:0000256" key="1">
    <source>
        <dbReference type="ARBA" id="ARBA00004141"/>
    </source>
</evidence>
<dbReference type="PANTHER" id="PTHR41394:SF5">
    <property type="entry name" value="SLC41A_MGTE INTEGRAL MEMBRANE DOMAIN-CONTAINING PROTEIN"/>
    <property type="match status" value="1"/>
</dbReference>
<comment type="subcellular location">
    <subcellularLocation>
        <location evidence="1">Membrane</location>
        <topology evidence="1">Multi-pass membrane protein</topology>
    </subcellularLocation>
</comment>
<dbReference type="KEGG" id="fbl:Fbal_3091"/>
<name>E1SUI3_FERBD</name>
<feature type="transmembrane region" description="Helical" evidence="9">
    <location>
        <begin position="370"/>
        <end position="390"/>
    </location>
</feature>
<dbReference type="HOGENOM" id="CLU_037408_1_1_6"/>
<evidence type="ECO:0000259" key="10">
    <source>
        <dbReference type="PROSITE" id="PS51371"/>
    </source>
</evidence>
<dbReference type="InterPro" id="IPR046342">
    <property type="entry name" value="CBS_dom_sf"/>
</dbReference>
<dbReference type="eggNOG" id="COG2239">
    <property type="taxonomic scope" value="Bacteria"/>
</dbReference>
<dbReference type="SMART" id="SM00924">
    <property type="entry name" value="MgtE_N"/>
    <property type="match status" value="1"/>
</dbReference>
<feature type="transmembrane region" description="Helical" evidence="9">
    <location>
        <begin position="322"/>
        <end position="349"/>
    </location>
</feature>
<dbReference type="EMBL" id="CP002209">
    <property type="protein sequence ID" value="ADN77290.1"/>
    <property type="molecule type" value="Genomic_DNA"/>
</dbReference>
<dbReference type="Pfam" id="PF00571">
    <property type="entry name" value="CBS"/>
    <property type="match status" value="1"/>
</dbReference>
<keyword evidence="6 9" id="KW-1133">Transmembrane helix</keyword>
<evidence type="ECO:0000256" key="3">
    <source>
        <dbReference type="ARBA" id="ARBA00022448"/>
    </source>
</evidence>
<dbReference type="Gene3D" id="3.10.580.10">
    <property type="entry name" value="CBS-domain"/>
    <property type="match status" value="1"/>
</dbReference>
<keyword evidence="8" id="KW-0129">CBS domain</keyword>
<evidence type="ECO:0000256" key="4">
    <source>
        <dbReference type="ARBA" id="ARBA00022692"/>
    </source>
</evidence>
<dbReference type="SUPFAM" id="SSF158791">
    <property type="entry name" value="MgtE N-terminal domain-like"/>
    <property type="match status" value="1"/>
</dbReference>
<dbReference type="Proteomes" id="UP000006683">
    <property type="component" value="Chromosome"/>
</dbReference>
<reference evidence="11 12" key="1">
    <citation type="journal article" date="2010" name="Stand. Genomic Sci.">
        <title>Complete genome sequence of Ferrimonas balearica type strain (PAT).</title>
        <authorList>
            <person name="Nolan M."/>
            <person name="Sikorski J."/>
            <person name="Davenport K."/>
            <person name="Lucas S."/>
            <person name="Glavina Del Rio T."/>
            <person name="Tice H."/>
            <person name="Cheng J."/>
            <person name="Goodwin L."/>
            <person name="Pitluck S."/>
            <person name="Liolios K."/>
            <person name="Ivanova N."/>
            <person name="Mavromatis K."/>
            <person name="Ovchinnikova G."/>
            <person name="Pati A."/>
            <person name="Chen A."/>
            <person name="Palaniappan K."/>
            <person name="Land M."/>
            <person name="Hauser L."/>
            <person name="Chang Y."/>
            <person name="Jeffries C."/>
            <person name="Tapia R."/>
            <person name="Brettin T."/>
            <person name="Detter J."/>
            <person name="Han C."/>
            <person name="Yasawong M."/>
            <person name="Rohde M."/>
            <person name="Tindall B."/>
            <person name="Goker M."/>
            <person name="Woyke T."/>
            <person name="Bristow J."/>
            <person name="Eisen J."/>
            <person name="Markowitz V."/>
            <person name="Hugenholtz P."/>
            <person name="Kyrpides N."/>
            <person name="Klenk H."/>
            <person name="Lapidus A."/>
        </authorList>
    </citation>
    <scope>NUCLEOTIDE SEQUENCE [LARGE SCALE GENOMIC DNA]</scope>
    <source>
        <strain evidence="12">DSM 9799 / CCM 4581 / KCTC 23876 / PAT</strain>
    </source>
</reference>
<feature type="transmembrane region" description="Helical" evidence="9">
    <location>
        <begin position="296"/>
        <end position="316"/>
    </location>
</feature>
<dbReference type="InterPro" id="IPR038076">
    <property type="entry name" value="MgtE_N_sf"/>
</dbReference>
<keyword evidence="5" id="KW-0460">Magnesium</keyword>
<evidence type="ECO:0000256" key="2">
    <source>
        <dbReference type="ARBA" id="ARBA00009749"/>
    </source>
</evidence>
<dbReference type="InterPro" id="IPR006668">
    <property type="entry name" value="Mg_transptr_MgtE_intracell_dom"/>
</dbReference>
<feature type="transmembrane region" description="Helical" evidence="9">
    <location>
        <begin position="436"/>
        <end position="459"/>
    </location>
</feature>
<dbReference type="GO" id="GO:0016020">
    <property type="term" value="C:membrane"/>
    <property type="evidence" value="ECO:0007669"/>
    <property type="project" value="UniProtKB-SubCell"/>
</dbReference>
<accession>E1SUI3</accession>
<evidence type="ECO:0000313" key="11">
    <source>
        <dbReference type="EMBL" id="ADN77290.1"/>
    </source>
</evidence>
<evidence type="ECO:0000256" key="7">
    <source>
        <dbReference type="ARBA" id="ARBA00023136"/>
    </source>
</evidence>
<comment type="similarity">
    <text evidence="2">Belongs to the SLC41A transporter family.</text>
</comment>
<dbReference type="Gene3D" id="1.25.60.10">
    <property type="entry name" value="MgtE N-terminal domain-like"/>
    <property type="match status" value="1"/>
</dbReference>
<sequence>MPESPQSSDTPESYQRALDVAITADDGRRALALLSAMPPGQVGPLLRGLTPGQLAPLWRLLAEQNVRAAADLLDHLPDGHIAAMLHLLPSLLGAQLLEPMESDDRIDVLALLDEPTRHGVLQHLPAEVSETWQLGRQYPVESTGAILKSERLAFSEDATVADLVAALKRNDAQIEHYETRYLYLFDQKGRHFGAVPLHRLLLQDAQRPLRDWVDSGVPTVTPALPIAELKGVFDHVRYSVLPVVDDEGRLVGVVDQQDLQEALYEEAEKSSLERGGIFGGEEMRSMPLLTRGLRRLAFLLPSVVLSYAAVSVIALYEPVLEQVVLLAAFLPLVANLSGAVGNQAVAVSIRELAVDRIGSDAVGRVMRQELPIGLLAGLVVGLVLAALSLLRGGDHPELPWVIGGAYALSSVVTVLLGGALPLWLRRLGLDPAMLASPVLTTLSDATAFFLVLFLAQWWLLG</sequence>
<keyword evidence="3" id="KW-0813">Transport</keyword>
<keyword evidence="7 9" id="KW-0472">Membrane</keyword>
<keyword evidence="4 9" id="KW-0812">Transmembrane</keyword>
<dbReference type="RefSeq" id="WP_013346596.1">
    <property type="nucleotide sequence ID" value="NC_014541.1"/>
</dbReference>
<feature type="transmembrane region" description="Helical" evidence="9">
    <location>
        <begin position="402"/>
        <end position="424"/>
    </location>
</feature>
<dbReference type="GO" id="GO:0008324">
    <property type="term" value="F:monoatomic cation transmembrane transporter activity"/>
    <property type="evidence" value="ECO:0007669"/>
    <property type="project" value="InterPro"/>
</dbReference>
<dbReference type="SUPFAM" id="SSF54631">
    <property type="entry name" value="CBS-domain pair"/>
    <property type="match status" value="1"/>
</dbReference>
<evidence type="ECO:0000256" key="8">
    <source>
        <dbReference type="PROSITE-ProRule" id="PRU00703"/>
    </source>
</evidence>
<dbReference type="InterPro" id="IPR000644">
    <property type="entry name" value="CBS_dom"/>
</dbReference>
<gene>
    <name evidence="11" type="ordered locus">Fbal_3091</name>
</gene>
<dbReference type="SMART" id="SM00116">
    <property type="entry name" value="CBS"/>
    <property type="match status" value="1"/>
</dbReference>
<evidence type="ECO:0000256" key="9">
    <source>
        <dbReference type="SAM" id="Phobius"/>
    </source>
</evidence>
<dbReference type="SUPFAM" id="SSF161093">
    <property type="entry name" value="MgtE membrane domain-like"/>
    <property type="match status" value="1"/>
</dbReference>
<organism evidence="11 12">
    <name type="scientific">Ferrimonas balearica (strain DSM 9799 / CCM 4581 / KCTC 23876 / PAT)</name>
    <dbReference type="NCBI Taxonomy" id="550540"/>
    <lineage>
        <taxon>Bacteria</taxon>
        <taxon>Pseudomonadati</taxon>
        <taxon>Pseudomonadota</taxon>
        <taxon>Gammaproteobacteria</taxon>
        <taxon>Alteromonadales</taxon>
        <taxon>Ferrimonadaceae</taxon>
        <taxon>Ferrimonas</taxon>
    </lineage>
</organism>
<keyword evidence="12" id="KW-1185">Reference proteome</keyword>
<evidence type="ECO:0000256" key="6">
    <source>
        <dbReference type="ARBA" id="ARBA00022989"/>
    </source>
</evidence>
<feature type="domain" description="CBS" evidence="10">
    <location>
        <begin position="213"/>
        <end position="270"/>
    </location>
</feature>
<proteinExistence type="inferred from homology"/>
<dbReference type="Gene3D" id="1.10.357.20">
    <property type="entry name" value="SLC41 divalent cation transporters, integral membrane domain"/>
    <property type="match status" value="1"/>
</dbReference>
<evidence type="ECO:0000256" key="5">
    <source>
        <dbReference type="ARBA" id="ARBA00022842"/>
    </source>
</evidence>
<dbReference type="GeneID" id="67183313"/>
<protein>
    <submittedName>
        <fullName evidence="11">MgtE integral membrane region</fullName>
    </submittedName>
</protein>
<dbReference type="InterPro" id="IPR036739">
    <property type="entry name" value="SLC41_membr_dom_sf"/>
</dbReference>
<dbReference type="PANTHER" id="PTHR41394">
    <property type="entry name" value="MAGNESIUM TRANSPORTER MGTE"/>
    <property type="match status" value="1"/>
</dbReference>
<dbReference type="AlphaFoldDB" id="E1SUI3"/>
<evidence type="ECO:0000313" key="12">
    <source>
        <dbReference type="Proteomes" id="UP000006683"/>
    </source>
</evidence>